<organism evidence="10 11">
    <name type="scientific">Synchytrium microbalum</name>
    <dbReference type="NCBI Taxonomy" id="1806994"/>
    <lineage>
        <taxon>Eukaryota</taxon>
        <taxon>Fungi</taxon>
        <taxon>Fungi incertae sedis</taxon>
        <taxon>Chytridiomycota</taxon>
        <taxon>Chytridiomycota incertae sedis</taxon>
        <taxon>Chytridiomycetes</taxon>
        <taxon>Synchytriales</taxon>
        <taxon>Synchytriaceae</taxon>
        <taxon>Synchytrium</taxon>
    </lineage>
</organism>
<gene>
    <name evidence="10" type="ORF">SmJEL517_g00107</name>
</gene>
<feature type="transmembrane region" description="Helical" evidence="8">
    <location>
        <begin position="183"/>
        <end position="203"/>
    </location>
</feature>
<feature type="transmembrane region" description="Helical" evidence="8">
    <location>
        <begin position="73"/>
        <end position="95"/>
    </location>
</feature>
<proteinExistence type="inferred from homology"/>
<evidence type="ECO:0000313" key="10">
    <source>
        <dbReference type="EMBL" id="TPX38105.1"/>
    </source>
</evidence>
<feature type="transmembrane region" description="Helical" evidence="8">
    <location>
        <begin position="252"/>
        <end position="273"/>
    </location>
</feature>
<evidence type="ECO:0000256" key="3">
    <source>
        <dbReference type="ARBA" id="ARBA00022448"/>
    </source>
</evidence>
<dbReference type="Gene3D" id="1.10.4160.10">
    <property type="entry name" value="Hydantoin permease"/>
    <property type="match status" value="1"/>
</dbReference>
<feature type="transmembrane region" description="Helical" evidence="8">
    <location>
        <begin position="153"/>
        <end position="177"/>
    </location>
</feature>
<dbReference type="AlphaFoldDB" id="A0A507CJT0"/>
<keyword evidence="4" id="KW-0597">Phosphoprotein</keyword>
<comment type="subcellular location">
    <subcellularLocation>
        <location evidence="1">Membrane</location>
        <topology evidence="1">Multi-pass membrane protein</topology>
    </subcellularLocation>
</comment>
<feature type="transmembrane region" description="Helical" evidence="8">
    <location>
        <begin position="48"/>
        <end position="66"/>
    </location>
</feature>
<comment type="similarity">
    <text evidence="2">Belongs to the purine-cytosine permease (2.A.39) family.</text>
</comment>
<keyword evidence="3" id="KW-0813">Transport</keyword>
<dbReference type="GO" id="GO:0022857">
    <property type="term" value="F:transmembrane transporter activity"/>
    <property type="evidence" value="ECO:0007669"/>
    <property type="project" value="InterPro"/>
</dbReference>
<feature type="transmembrane region" description="Helical" evidence="8">
    <location>
        <begin position="371"/>
        <end position="394"/>
    </location>
</feature>
<dbReference type="PANTHER" id="PTHR31806">
    <property type="entry name" value="PURINE-CYTOSINE PERMEASE FCY2-RELATED"/>
    <property type="match status" value="1"/>
</dbReference>
<dbReference type="Gene3D" id="3.10.20.90">
    <property type="entry name" value="Phosphatidylinositol 3-kinase Catalytic Subunit, Chain A, domain 1"/>
    <property type="match status" value="1"/>
</dbReference>
<dbReference type="RefSeq" id="XP_031027820.1">
    <property type="nucleotide sequence ID" value="XM_031166037.1"/>
</dbReference>
<dbReference type="Proteomes" id="UP000319731">
    <property type="component" value="Unassembled WGS sequence"/>
</dbReference>
<dbReference type="Pfam" id="PF02133">
    <property type="entry name" value="Transp_cyt_pur"/>
    <property type="match status" value="1"/>
</dbReference>
<feature type="transmembrane region" description="Helical" evidence="8">
    <location>
        <begin position="451"/>
        <end position="471"/>
    </location>
</feature>
<evidence type="ECO:0000256" key="5">
    <source>
        <dbReference type="ARBA" id="ARBA00022692"/>
    </source>
</evidence>
<keyword evidence="11" id="KW-1185">Reference proteome</keyword>
<name>A0A507CJT0_9FUNG</name>
<feature type="transmembrane region" description="Helical" evidence="8">
    <location>
        <begin position="344"/>
        <end position="365"/>
    </location>
</feature>
<dbReference type="OrthoDB" id="2116389at2759"/>
<dbReference type="GO" id="GO:0015851">
    <property type="term" value="P:nucleobase transport"/>
    <property type="evidence" value="ECO:0007669"/>
    <property type="project" value="UniProtKB-ARBA"/>
</dbReference>
<feature type="transmembrane region" description="Helical" evidence="8">
    <location>
        <begin position="115"/>
        <end position="141"/>
    </location>
</feature>
<feature type="domain" description="Ubiquitin-like" evidence="9">
    <location>
        <begin position="482"/>
        <end position="559"/>
    </location>
</feature>
<dbReference type="SMART" id="SM00213">
    <property type="entry name" value="UBQ"/>
    <property type="match status" value="1"/>
</dbReference>
<keyword evidence="6 8" id="KW-1133">Transmembrane helix</keyword>
<feature type="transmembrane region" description="Helical" evidence="8">
    <location>
        <begin position="415"/>
        <end position="439"/>
    </location>
</feature>
<dbReference type="STRING" id="1806994.A0A507CJT0"/>
<reference evidence="10 11" key="1">
    <citation type="journal article" date="2019" name="Sci. Rep.">
        <title>Comparative genomics of chytrid fungi reveal insights into the obligate biotrophic and pathogenic lifestyle of Synchytrium endobioticum.</title>
        <authorList>
            <person name="van de Vossenberg B.T.L.H."/>
            <person name="Warris S."/>
            <person name="Nguyen H.D.T."/>
            <person name="van Gent-Pelzer M.P.E."/>
            <person name="Joly D.L."/>
            <person name="van de Geest H.C."/>
            <person name="Bonants P.J.M."/>
            <person name="Smith D.S."/>
            <person name="Levesque C.A."/>
            <person name="van der Lee T.A.J."/>
        </authorList>
    </citation>
    <scope>NUCLEOTIDE SEQUENCE [LARGE SCALE GENOMIC DNA]</scope>
    <source>
        <strain evidence="10 11">JEL517</strain>
    </source>
</reference>
<dbReference type="InterPro" id="IPR000626">
    <property type="entry name" value="Ubiquitin-like_dom"/>
</dbReference>
<evidence type="ECO:0000256" key="6">
    <source>
        <dbReference type="ARBA" id="ARBA00022989"/>
    </source>
</evidence>
<dbReference type="EMBL" id="QEAO01000001">
    <property type="protein sequence ID" value="TPX38105.1"/>
    <property type="molecule type" value="Genomic_DNA"/>
</dbReference>
<evidence type="ECO:0000256" key="4">
    <source>
        <dbReference type="ARBA" id="ARBA00022553"/>
    </source>
</evidence>
<evidence type="ECO:0000256" key="7">
    <source>
        <dbReference type="ARBA" id="ARBA00023136"/>
    </source>
</evidence>
<dbReference type="InterPro" id="IPR001248">
    <property type="entry name" value="Pur-cyt_permease"/>
</dbReference>
<evidence type="ECO:0000256" key="1">
    <source>
        <dbReference type="ARBA" id="ARBA00004141"/>
    </source>
</evidence>
<sequence>MELDKKTEEAAGIVEVSNVKAGVGEIEGRGIQPVPFETRHHTATYESFTLWFSANCCISTFVIGVLSQTIFYLGFWDSFCIILFFNALALLPPAYFTTWGPKTGMRQMVLTRYAFGYFGTYTILALNIFACIGWSAVNVVVGGTVVHAISDKVPVWVGIIIIAVITTLVALFGYKWIHIYEKFAWIPILVIFFIMLAEAAPYFSYVPMSTSPAPILSFGGTVYGFAAGWTSYAADYNVNMPAESSARKNFLWAYLGLIIPLVCLETLGLAVGTALGANDAYAAGLDAASYGGLFSAILDPLGNAKYFLMVLLALSTVGNNIPNDYTLGLTVQVIGPFFEKVPRFIWTVVGAVVYIVIAVSIAGKFDSNLEGFLLLIAYWLAPYSVIMAIEHLYIRKGNFANWDLTAWDTVAKLPLGLAANAALVAGIIGGVIGMAQVYYIGVLALKLDPMYGGDIGFELALGFSAIVYFILRPIEFRLATTSAVRVKRQKTTYFISTAPSSSIAELKQELAKIIGVSNVANIRLHVAGKAPGTYNLVDDVATLDQLAVADDGVLYMALPLSGTEAPDAKWEQIEVYIILFNYNASMGQH</sequence>
<keyword evidence="7 8" id="KW-0472">Membrane</keyword>
<dbReference type="InterPro" id="IPR026030">
    <property type="entry name" value="Pur-cyt_permease_Fcy2/21/22"/>
</dbReference>
<dbReference type="SUPFAM" id="SSF54236">
    <property type="entry name" value="Ubiquitin-like"/>
    <property type="match status" value="1"/>
</dbReference>
<comment type="caution">
    <text evidence="10">The sequence shown here is derived from an EMBL/GenBank/DDBJ whole genome shotgun (WGS) entry which is preliminary data.</text>
</comment>
<dbReference type="GO" id="GO:0005886">
    <property type="term" value="C:plasma membrane"/>
    <property type="evidence" value="ECO:0007669"/>
    <property type="project" value="TreeGrafter"/>
</dbReference>
<protein>
    <recommendedName>
        <fullName evidence="9">Ubiquitin-like domain-containing protein</fullName>
    </recommendedName>
</protein>
<feature type="transmembrane region" description="Helical" evidence="8">
    <location>
        <begin position="215"/>
        <end position="232"/>
    </location>
</feature>
<accession>A0A507CJT0</accession>
<keyword evidence="5 8" id="KW-0812">Transmembrane</keyword>
<dbReference type="GeneID" id="42001334"/>
<dbReference type="InterPro" id="IPR029071">
    <property type="entry name" value="Ubiquitin-like_domsf"/>
</dbReference>
<evidence type="ECO:0000256" key="2">
    <source>
        <dbReference type="ARBA" id="ARBA00008974"/>
    </source>
</evidence>
<dbReference type="FunFam" id="1.10.4160.10:FF:000002">
    <property type="entry name" value="Purine-cytosine permease fcyB"/>
    <property type="match status" value="1"/>
</dbReference>
<dbReference type="PANTHER" id="PTHR31806:SF1">
    <property type="entry name" value="PURINE-CYTOSINE PERMEASE FCY2-RELATED"/>
    <property type="match status" value="1"/>
</dbReference>
<evidence type="ECO:0000259" key="9">
    <source>
        <dbReference type="SMART" id="SM00213"/>
    </source>
</evidence>
<evidence type="ECO:0000256" key="8">
    <source>
        <dbReference type="SAM" id="Phobius"/>
    </source>
</evidence>
<evidence type="ECO:0000313" key="11">
    <source>
        <dbReference type="Proteomes" id="UP000319731"/>
    </source>
</evidence>